<comment type="caution">
    <text evidence="1">The sequence shown here is derived from an EMBL/GenBank/DDBJ whole genome shotgun (WGS) entry which is preliminary data.</text>
</comment>
<evidence type="ECO:0000313" key="1">
    <source>
        <dbReference type="EMBL" id="GEO18642.1"/>
    </source>
</evidence>
<reference evidence="1 2" key="1">
    <citation type="submission" date="2019-07" db="EMBL/GenBank/DDBJ databases">
        <title>Whole genome shotgun sequence of Microvirga aerophila NBRC 106136.</title>
        <authorList>
            <person name="Hosoyama A."/>
            <person name="Uohara A."/>
            <person name="Ohji S."/>
            <person name="Ichikawa N."/>
        </authorList>
    </citation>
    <scope>NUCLEOTIDE SEQUENCE [LARGE SCALE GENOMIC DNA]</scope>
    <source>
        <strain evidence="1 2">NBRC 106136</strain>
    </source>
</reference>
<protein>
    <submittedName>
        <fullName evidence="1">Uncharacterized protein</fullName>
    </submittedName>
</protein>
<accession>A0A512C348</accession>
<name>A0A512C348_9HYPH</name>
<evidence type="ECO:0000313" key="2">
    <source>
        <dbReference type="Proteomes" id="UP000321085"/>
    </source>
</evidence>
<dbReference type="Proteomes" id="UP000321085">
    <property type="component" value="Unassembled WGS sequence"/>
</dbReference>
<gene>
    <name evidence="1" type="ORF">MAE02_63380</name>
</gene>
<organism evidence="1 2">
    <name type="scientific">Microvirga aerophila</name>
    <dbReference type="NCBI Taxonomy" id="670291"/>
    <lineage>
        <taxon>Bacteria</taxon>
        <taxon>Pseudomonadati</taxon>
        <taxon>Pseudomonadota</taxon>
        <taxon>Alphaproteobacteria</taxon>
        <taxon>Hyphomicrobiales</taxon>
        <taxon>Methylobacteriaceae</taxon>
        <taxon>Microvirga</taxon>
    </lineage>
</organism>
<keyword evidence="2" id="KW-1185">Reference proteome</keyword>
<dbReference type="AlphaFoldDB" id="A0A512C348"/>
<proteinExistence type="predicted"/>
<dbReference type="EMBL" id="BJYU01000220">
    <property type="protein sequence ID" value="GEO18642.1"/>
    <property type="molecule type" value="Genomic_DNA"/>
</dbReference>
<sequence>MHQTASHREASPIPALARYHITHTQPAFAYGVISLIDKHPQWSKSKDRSPTEFRGCSHEIAMCTASRCIDIQFCH</sequence>